<dbReference type="Proteomes" id="UP000006844">
    <property type="component" value="Chromosome"/>
</dbReference>
<reference evidence="1 2" key="1">
    <citation type="journal article" date="2012" name="Stand. Genomic Sci.">
        <title>Complete genome sequence of Terriglobus saanensis type strain SP1PR4(T), an Acidobacteria from tundra soil.</title>
        <authorList>
            <person name="Rawat S.R."/>
            <person name="Mannisto M.K."/>
            <person name="Starovoytov V."/>
            <person name="Goodwin L."/>
            <person name="Nolan M."/>
            <person name="Hauser L."/>
            <person name="Land M."/>
            <person name="Davenport K.W."/>
            <person name="Woyke T."/>
            <person name="Haggblom M.M."/>
        </authorList>
    </citation>
    <scope>NUCLEOTIDE SEQUENCE</scope>
    <source>
        <strain evidence="2">ATCC BAA-1853 / DSM 23119 / SP1PR4</strain>
    </source>
</reference>
<dbReference type="EMBL" id="CP002467">
    <property type="protein sequence ID" value="ADV84909.1"/>
    <property type="molecule type" value="Genomic_DNA"/>
</dbReference>
<evidence type="ECO:0008006" key="3">
    <source>
        <dbReference type="Google" id="ProtNLM"/>
    </source>
</evidence>
<dbReference type="HOGENOM" id="CLU_036742_2_0_0"/>
<dbReference type="PANTHER" id="PTHR36452">
    <property type="entry name" value="CHROMOSOME 12, WHOLE GENOME SHOTGUN SEQUENCE"/>
    <property type="match status" value="1"/>
</dbReference>
<name>E8V5F0_TERSS</name>
<dbReference type="RefSeq" id="WP_013570639.1">
    <property type="nucleotide sequence ID" value="NC_014963.1"/>
</dbReference>
<accession>E8V5F0</accession>
<evidence type="ECO:0000313" key="2">
    <source>
        <dbReference type="Proteomes" id="UP000006844"/>
    </source>
</evidence>
<dbReference type="NCBIfam" id="TIGR02453">
    <property type="entry name" value="TIGR02453 family protein"/>
    <property type="match status" value="1"/>
</dbReference>
<dbReference type="KEGG" id="tsa:AciPR4_4163"/>
<dbReference type="AlphaFoldDB" id="E8V5F0"/>
<dbReference type="InterPro" id="IPR012808">
    <property type="entry name" value="CHP02453"/>
</dbReference>
<dbReference type="eggNOG" id="COG5587">
    <property type="taxonomic scope" value="Bacteria"/>
</dbReference>
<gene>
    <name evidence="1" type="ordered locus">AciPR4_4163</name>
</gene>
<dbReference type="OrthoDB" id="9794241at2"/>
<proteinExistence type="predicted"/>
<dbReference type="Pfam" id="PF09365">
    <property type="entry name" value="DUF2461"/>
    <property type="match status" value="1"/>
</dbReference>
<organism evidence="1 2">
    <name type="scientific">Terriglobus saanensis (strain ATCC BAA-1853 / DSM 23119 / SP1PR4)</name>
    <dbReference type="NCBI Taxonomy" id="401053"/>
    <lineage>
        <taxon>Bacteria</taxon>
        <taxon>Pseudomonadati</taxon>
        <taxon>Acidobacteriota</taxon>
        <taxon>Terriglobia</taxon>
        <taxon>Terriglobales</taxon>
        <taxon>Acidobacteriaceae</taxon>
        <taxon>Terriglobus</taxon>
    </lineage>
</organism>
<protein>
    <recommendedName>
        <fullName evidence="3">TIGR02453 family protein</fullName>
    </recommendedName>
</protein>
<dbReference type="InterPro" id="IPR015996">
    <property type="entry name" value="UCP028451"/>
</dbReference>
<dbReference type="STRING" id="401053.AciPR4_4163"/>
<evidence type="ECO:0000313" key="1">
    <source>
        <dbReference type="EMBL" id="ADV84909.1"/>
    </source>
</evidence>
<keyword evidence="2" id="KW-1185">Reference proteome</keyword>
<dbReference type="PANTHER" id="PTHR36452:SF1">
    <property type="entry name" value="DUF2461 DOMAIN-CONTAINING PROTEIN"/>
    <property type="match status" value="1"/>
</dbReference>
<dbReference type="PIRSF" id="PIRSF028451">
    <property type="entry name" value="UCP028451"/>
    <property type="match status" value="1"/>
</dbReference>
<sequence>MATKRTPTKTPAPHFTPSALRFLRALKRNNDREWFAARKDVFVTELQQPMLALIEHITRAMEDFAPAHLRPANKIAMRIYRDIRFSNDKRPYKENLGAWWARTGMEKTSGGGFYFHFTGKELLIASGIYMPDRDQLLKLRRFIADDPDRVRKALDDKKLRKLMPNFHSNPLTRTPKGFAPDSPADDLLRCRQWEASVSLPAETVLEPTLAQEIITRFRAAAPLVELLNSPLVTRPRVKTFF</sequence>